<proteinExistence type="predicted"/>
<evidence type="ECO:0000313" key="2">
    <source>
        <dbReference type="Proteomes" id="UP000034753"/>
    </source>
</evidence>
<dbReference type="EMBL" id="LCBN01000051">
    <property type="protein sequence ID" value="KKS12527.1"/>
    <property type="molecule type" value="Genomic_DNA"/>
</dbReference>
<dbReference type="AlphaFoldDB" id="A0A0G0WKC9"/>
<dbReference type="Proteomes" id="UP000034753">
    <property type="component" value="Unassembled WGS sequence"/>
</dbReference>
<gene>
    <name evidence="1" type="ORF">UU67_C0051G0001</name>
</gene>
<protein>
    <submittedName>
        <fullName evidence="1">Uncharacterized protein</fullName>
    </submittedName>
</protein>
<evidence type="ECO:0000313" key="1">
    <source>
        <dbReference type="EMBL" id="KKS12527.1"/>
    </source>
</evidence>
<comment type="caution">
    <text evidence="1">The sequence shown here is derived from an EMBL/GenBank/DDBJ whole genome shotgun (WGS) entry which is preliminary data.</text>
</comment>
<sequence length="215" mass="24546">MANKNRHIIKRDAGILANPQNAQLMRDFVSTTSPFYSTNSLMDELVEKMVADKGKGKRLSKEFFDDYRKGVVALGLLTHVPVAETVKEEYRTFLVEMVRGIECEYDCKTPSEKALAETIASAYVRTLDTSRELRARRSQIDNSFALGQKTEYCKMLSTELDRANRHFTNALLTLKQLKSPLLEVNVKAKNAFIAQNQQFNTSIDQNKENENNDRQ</sequence>
<name>A0A0G0WKC9_9BACT</name>
<reference evidence="1 2" key="1">
    <citation type="journal article" date="2015" name="Nature">
        <title>rRNA introns, odd ribosomes, and small enigmatic genomes across a large radiation of phyla.</title>
        <authorList>
            <person name="Brown C.T."/>
            <person name="Hug L.A."/>
            <person name="Thomas B.C."/>
            <person name="Sharon I."/>
            <person name="Castelle C.J."/>
            <person name="Singh A."/>
            <person name="Wilkins M.J."/>
            <person name="Williams K.H."/>
            <person name="Banfield J.F."/>
        </authorList>
    </citation>
    <scope>NUCLEOTIDE SEQUENCE [LARGE SCALE GENOMIC DNA]</scope>
</reference>
<accession>A0A0G0WKC9</accession>
<organism evidence="1 2">
    <name type="scientific">Candidatus Daviesbacteria bacterium GW2011_GWB1_41_5</name>
    <dbReference type="NCBI Taxonomy" id="1618429"/>
    <lineage>
        <taxon>Bacteria</taxon>
        <taxon>Candidatus Daviesiibacteriota</taxon>
    </lineage>
</organism>